<dbReference type="Proteomes" id="UP000501926">
    <property type="component" value="Chromosome"/>
</dbReference>
<reference evidence="3" key="1">
    <citation type="submission" date="2017-10" db="EMBL/GenBank/DDBJ databases">
        <authorList>
            <person name="Frank J."/>
        </authorList>
    </citation>
    <scope>NUCLEOTIDE SEQUENCE [LARGE SCALE GENOMIC DNA]</scope>
</reference>
<proteinExistence type="predicted"/>
<dbReference type="EMBL" id="LT934425">
    <property type="protein sequence ID" value="SOH04602.1"/>
    <property type="molecule type" value="Genomic_DNA"/>
</dbReference>
<gene>
    <name evidence="1" type="ORF">KsCSTR_00400</name>
    <name evidence="2" type="ORF">KSMBR1_2105</name>
</gene>
<organism evidence="2 3">
    <name type="scientific">Kuenenia stuttgartiensis</name>
    <dbReference type="NCBI Taxonomy" id="174633"/>
    <lineage>
        <taxon>Bacteria</taxon>
        <taxon>Pseudomonadati</taxon>
        <taxon>Planctomycetota</taxon>
        <taxon>Candidatus Brocadiia</taxon>
        <taxon>Candidatus Brocadiales</taxon>
        <taxon>Candidatus Brocadiaceae</taxon>
        <taxon>Candidatus Kuenenia</taxon>
    </lineage>
</organism>
<dbReference type="RefSeq" id="WP_164994278.1">
    <property type="nucleotide sequence ID" value="NZ_CP049055.1"/>
</dbReference>
<protein>
    <submittedName>
        <fullName evidence="2">Uncharacterized protein</fullName>
    </submittedName>
</protein>
<dbReference type="AlphaFoldDB" id="A0A2C9CFW3"/>
<reference evidence="2" key="2">
    <citation type="submission" date="2017-10" db="EMBL/GenBank/DDBJ databases">
        <authorList>
            <person name="Banno H."/>
            <person name="Chua N.-H."/>
        </authorList>
    </citation>
    <scope>NUCLEOTIDE SEQUENCE [LARGE SCALE GENOMIC DNA]</scope>
    <source>
        <strain evidence="2">Kuenenia_mbr1_ru-nijmegen</strain>
    </source>
</reference>
<name>A0A2C9CFW3_KUEST</name>
<reference evidence="1 4" key="3">
    <citation type="submission" date="2020-02" db="EMBL/GenBank/DDBJ databases">
        <title>Newly sequenced genome of strain CSTR1 showed variability in Candidatus Kuenenia stuttgartiensis genomes.</title>
        <authorList>
            <person name="Ding C."/>
            <person name="Adrian L."/>
        </authorList>
    </citation>
    <scope>NUCLEOTIDE SEQUENCE [LARGE SCALE GENOMIC DNA]</scope>
    <source>
        <strain evidence="1 4">CSTR1</strain>
    </source>
</reference>
<sequence>MGEKDKGLLGSFREARMVYIDLCCRYRLYHKSLREIGQELGGLTVGGMSQVRKRLKEKLQKDDTLRFMYNRCNKALSDE</sequence>
<dbReference type="InterPro" id="IPR010921">
    <property type="entry name" value="Trp_repressor/repl_initiator"/>
</dbReference>
<evidence type="ECO:0000313" key="1">
    <source>
        <dbReference type="EMBL" id="QII09419.1"/>
    </source>
</evidence>
<dbReference type="SUPFAM" id="SSF48295">
    <property type="entry name" value="TrpR-like"/>
    <property type="match status" value="1"/>
</dbReference>
<dbReference type="KEGG" id="kst:KSMBR1_2105"/>
<dbReference type="GO" id="GO:0043565">
    <property type="term" value="F:sequence-specific DNA binding"/>
    <property type="evidence" value="ECO:0007669"/>
    <property type="project" value="InterPro"/>
</dbReference>
<evidence type="ECO:0000313" key="4">
    <source>
        <dbReference type="Proteomes" id="UP000501926"/>
    </source>
</evidence>
<evidence type="ECO:0000313" key="3">
    <source>
        <dbReference type="Proteomes" id="UP000221734"/>
    </source>
</evidence>
<keyword evidence="3" id="KW-1185">Reference proteome</keyword>
<evidence type="ECO:0000313" key="2">
    <source>
        <dbReference type="EMBL" id="SOH04602.1"/>
    </source>
</evidence>
<accession>A0A2C9CFW3</accession>
<dbReference type="EMBL" id="CP049055">
    <property type="protein sequence ID" value="QII09419.1"/>
    <property type="molecule type" value="Genomic_DNA"/>
</dbReference>
<dbReference type="Proteomes" id="UP000221734">
    <property type="component" value="Chromosome Kuenenia_stuttgartiensis_MBR1"/>
</dbReference>